<keyword evidence="2" id="KW-1185">Reference proteome</keyword>
<comment type="caution">
    <text evidence="1">The sequence shown here is derived from an EMBL/GenBank/DDBJ whole genome shotgun (WGS) entry which is preliminary data.</text>
</comment>
<reference evidence="2" key="1">
    <citation type="journal article" date="2019" name="Int. J. Syst. Evol. Microbiol.">
        <title>The Global Catalogue of Microorganisms (GCM) 10K type strain sequencing project: providing services to taxonomists for standard genome sequencing and annotation.</title>
        <authorList>
            <consortium name="The Broad Institute Genomics Platform"/>
            <consortium name="The Broad Institute Genome Sequencing Center for Infectious Disease"/>
            <person name="Wu L."/>
            <person name="Ma J."/>
        </authorList>
    </citation>
    <scope>NUCLEOTIDE SEQUENCE [LARGE SCALE GENOMIC DNA]</scope>
    <source>
        <strain evidence="2">CCM 8912</strain>
    </source>
</reference>
<sequence>MPSKQSLVLTLKIEIGSDSANLKLSRVGSVPDPARVQALAEVLESGAIVTKDGSRQVSKVSEAKLIRTTVTDALAMEIGWA</sequence>
<organism evidence="1 2">
    <name type="scientific">Lacticaseibacillus hegangensis</name>
    <dbReference type="NCBI Taxonomy" id="2486010"/>
    <lineage>
        <taxon>Bacteria</taxon>
        <taxon>Bacillati</taxon>
        <taxon>Bacillota</taxon>
        <taxon>Bacilli</taxon>
        <taxon>Lactobacillales</taxon>
        <taxon>Lactobacillaceae</taxon>
        <taxon>Lacticaseibacillus</taxon>
    </lineage>
</organism>
<dbReference type="Proteomes" id="UP001597212">
    <property type="component" value="Unassembled WGS sequence"/>
</dbReference>
<proteinExistence type="predicted"/>
<protein>
    <recommendedName>
        <fullName evidence="3">DUF2922 domain-containing protein</fullName>
    </recommendedName>
</protein>
<evidence type="ECO:0000313" key="1">
    <source>
        <dbReference type="EMBL" id="MFD1441698.1"/>
    </source>
</evidence>
<evidence type="ECO:0000313" key="2">
    <source>
        <dbReference type="Proteomes" id="UP001597212"/>
    </source>
</evidence>
<gene>
    <name evidence="1" type="ORF">ACFQ5K_09960</name>
</gene>
<dbReference type="EMBL" id="JBHTOK010000073">
    <property type="protein sequence ID" value="MFD1441698.1"/>
    <property type="molecule type" value="Genomic_DNA"/>
</dbReference>
<dbReference type="RefSeq" id="WP_125756160.1">
    <property type="nucleotide sequence ID" value="NZ_JBHTOK010000073.1"/>
</dbReference>
<accession>A0ABW4D039</accession>
<name>A0ABW4D039_9LACO</name>
<evidence type="ECO:0008006" key="3">
    <source>
        <dbReference type="Google" id="ProtNLM"/>
    </source>
</evidence>